<dbReference type="InParanoid" id="A9UVJ7"/>
<evidence type="ECO:0000256" key="1">
    <source>
        <dbReference type="SAM" id="Phobius"/>
    </source>
</evidence>
<proteinExistence type="predicted"/>
<keyword evidence="1" id="KW-1133">Transmembrane helix</keyword>
<name>A9UVJ7_MONBE</name>
<keyword evidence="1" id="KW-0812">Transmembrane</keyword>
<dbReference type="KEGG" id="mbr:MONBRDRAFT_24157"/>
<protein>
    <submittedName>
        <fullName evidence="2">Uncharacterized protein</fullName>
    </submittedName>
</protein>
<sequence>MAKKQNSQIPHHVWKESVTAAHLDVLAPAKDERKDNEALGVSQNQSLSLSLSISLSQTLSLSLSYNLSLFSHSHPFMGGAIFLVIRLSLSLSVLCCAVPARAKRL</sequence>
<dbReference type="AlphaFoldDB" id="A9UVJ7"/>
<reference evidence="2 3" key="1">
    <citation type="journal article" date="2008" name="Nature">
        <title>The genome of the choanoflagellate Monosiga brevicollis and the origin of metazoans.</title>
        <authorList>
            <consortium name="JGI Sequencing"/>
            <person name="King N."/>
            <person name="Westbrook M.J."/>
            <person name="Young S.L."/>
            <person name="Kuo A."/>
            <person name="Abedin M."/>
            <person name="Chapman J."/>
            <person name="Fairclough S."/>
            <person name="Hellsten U."/>
            <person name="Isogai Y."/>
            <person name="Letunic I."/>
            <person name="Marr M."/>
            <person name="Pincus D."/>
            <person name="Putnam N."/>
            <person name="Rokas A."/>
            <person name="Wright K.J."/>
            <person name="Zuzow R."/>
            <person name="Dirks W."/>
            <person name="Good M."/>
            <person name="Goodstein D."/>
            <person name="Lemons D."/>
            <person name="Li W."/>
            <person name="Lyons J.B."/>
            <person name="Morris A."/>
            <person name="Nichols S."/>
            <person name="Richter D.J."/>
            <person name="Salamov A."/>
            <person name="Bork P."/>
            <person name="Lim W.A."/>
            <person name="Manning G."/>
            <person name="Miller W.T."/>
            <person name="McGinnis W."/>
            <person name="Shapiro H."/>
            <person name="Tjian R."/>
            <person name="Grigoriev I.V."/>
            <person name="Rokhsar D."/>
        </authorList>
    </citation>
    <scope>NUCLEOTIDE SEQUENCE [LARGE SCALE GENOMIC DNA]</scope>
    <source>
        <strain evidence="3">MX1 / ATCC 50154</strain>
    </source>
</reference>
<organism evidence="2 3">
    <name type="scientific">Monosiga brevicollis</name>
    <name type="common">Choanoflagellate</name>
    <dbReference type="NCBI Taxonomy" id="81824"/>
    <lineage>
        <taxon>Eukaryota</taxon>
        <taxon>Choanoflagellata</taxon>
        <taxon>Craspedida</taxon>
        <taxon>Salpingoecidae</taxon>
        <taxon>Monosiga</taxon>
    </lineage>
</organism>
<evidence type="ECO:0000313" key="3">
    <source>
        <dbReference type="Proteomes" id="UP000001357"/>
    </source>
</evidence>
<dbReference type="GeneID" id="5889840"/>
<dbReference type="RefSeq" id="XP_001744460.1">
    <property type="nucleotide sequence ID" value="XM_001744408.1"/>
</dbReference>
<keyword evidence="3" id="KW-1185">Reference proteome</keyword>
<gene>
    <name evidence="2" type="ORF">MONBRDRAFT_24157</name>
</gene>
<evidence type="ECO:0000313" key="2">
    <source>
        <dbReference type="EMBL" id="EDQ90409.1"/>
    </source>
</evidence>
<dbReference type="EMBL" id="CH991547">
    <property type="protein sequence ID" value="EDQ90409.1"/>
    <property type="molecule type" value="Genomic_DNA"/>
</dbReference>
<keyword evidence="1" id="KW-0472">Membrane</keyword>
<accession>A9UVJ7</accession>
<feature type="non-terminal residue" evidence="2">
    <location>
        <position position="105"/>
    </location>
</feature>
<dbReference type="Proteomes" id="UP000001357">
    <property type="component" value="Unassembled WGS sequence"/>
</dbReference>
<feature type="transmembrane region" description="Helical" evidence="1">
    <location>
        <begin position="76"/>
        <end position="100"/>
    </location>
</feature>